<proteinExistence type="predicted"/>
<dbReference type="AlphaFoldDB" id="A0A1Y2EQ47"/>
<protein>
    <submittedName>
        <fullName evidence="2">Uncharacterized protein</fullName>
    </submittedName>
</protein>
<feature type="compositionally biased region" description="Low complexity" evidence="1">
    <location>
        <begin position="219"/>
        <end position="232"/>
    </location>
</feature>
<evidence type="ECO:0000313" key="2">
    <source>
        <dbReference type="EMBL" id="ORY72955.1"/>
    </source>
</evidence>
<name>A0A1Y2EQ47_9FUNG</name>
<dbReference type="EMBL" id="MCOG01000036">
    <property type="protein sequence ID" value="ORY72955.1"/>
    <property type="molecule type" value="Genomic_DNA"/>
</dbReference>
<comment type="caution">
    <text evidence="2">The sequence shown here is derived from an EMBL/GenBank/DDBJ whole genome shotgun (WGS) entry which is preliminary data.</text>
</comment>
<feature type="region of interest" description="Disordered" evidence="1">
    <location>
        <begin position="1"/>
        <end position="22"/>
    </location>
</feature>
<organism evidence="2 3">
    <name type="scientific">Neocallimastix californiae</name>
    <dbReference type="NCBI Taxonomy" id="1754190"/>
    <lineage>
        <taxon>Eukaryota</taxon>
        <taxon>Fungi</taxon>
        <taxon>Fungi incertae sedis</taxon>
        <taxon>Chytridiomycota</taxon>
        <taxon>Chytridiomycota incertae sedis</taxon>
        <taxon>Neocallimastigomycetes</taxon>
        <taxon>Neocallimastigales</taxon>
        <taxon>Neocallimastigaceae</taxon>
        <taxon>Neocallimastix</taxon>
    </lineage>
</organism>
<gene>
    <name evidence="2" type="ORF">LY90DRAFT_503341</name>
</gene>
<evidence type="ECO:0000256" key="1">
    <source>
        <dbReference type="SAM" id="MobiDB-lite"/>
    </source>
</evidence>
<dbReference type="Proteomes" id="UP000193920">
    <property type="component" value="Unassembled WGS sequence"/>
</dbReference>
<feature type="compositionally biased region" description="Polar residues" evidence="1">
    <location>
        <begin position="9"/>
        <end position="21"/>
    </location>
</feature>
<feature type="region of interest" description="Disordered" evidence="1">
    <location>
        <begin position="219"/>
        <end position="240"/>
    </location>
</feature>
<evidence type="ECO:0000313" key="3">
    <source>
        <dbReference type="Proteomes" id="UP000193920"/>
    </source>
</evidence>
<sequence>MAIKRKNSQRNTTEKSLANSESIKKRKIDKEAELNNNIINNKSIFNGTFDLSNIKTIEKSCSNALSKNDGNDVNINSLNINNDIINSDLNNVDDSDKFTNDKMKLNQDIQSEQISLKDNIFSESDNEIDKDEEVNKEEKVKKDKEVNEVEKPNEFEEINKDEKVIENEETIRNIIDEVLTETNGIRNLENNINQGEENNKDNMLNIINSDSINEDENETISNNNINNTNDNNGNYRYNLI</sequence>
<reference evidence="2 3" key="1">
    <citation type="submission" date="2016-08" db="EMBL/GenBank/DDBJ databases">
        <title>A Parts List for Fungal Cellulosomes Revealed by Comparative Genomics.</title>
        <authorList>
            <consortium name="DOE Joint Genome Institute"/>
            <person name="Haitjema C.H."/>
            <person name="Gilmore S.P."/>
            <person name="Henske J.K."/>
            <person name="Solomon K.V."/>
            <person name="De Groot R."/>
            <person name="Kuo A."/>
            <person name="Mondo S.J."/>
            <person name="Salamov A.A."/>
            <person name="Labutti K."/>
            <person name="Zhao Z."/>
            <person name="Chiniquy J."/>
            <person name="Barry K."/>
            <person name="Brewer H.M."/>
            <person name="Purvine S.O."/>
            <person name="Wright A.T."/>
            <person name="Boxma B."/>
            <person name="Van Alen T."/>
            <person name="Hackstein J.H."/>
            <person name="Baker S.E."/>
            <person name="Grigoriev I.V."/>
            <person name="O'Malley M.A."/>
        </authorList>
    </citation>
    <scope>NUCLEOTIDE SEQUENCE [LARGE SCALE GENOMIC DNA]</scope>
    <source>
        <strain evidence="2 3">G1</strain>
    </source>
</reference>
<accession>A0A1Y2EQ47</accession>
<keyword evidence="3" id="KW-1185">Reference proteome</keyword>